<evidence type="ECO:0000256" key="1">
    <source>
        <dbReference type="ARBA" id="ARBA00007592"/>
    </source>
</evidence>
<gene>
    <name evidence="4" type="ORF">SBA1_460068</name>
</gene>
<dbReference type="GO" id="GO:0044281">
    <property type="term" value="P:small molecule metabolic process"/>
    <property type="evidence" value="ECO:0007669"/>
    <property type="project" value="UniProtKB-ARBA"/>
</dbReference>
<dbReference type="PANTHER" id="PTHR12128:SF66">
    <property type="entry name" value="4-HYDROXY-2-OXOGLUTARATE ALDOLASE, MITOCHONDRIAL"/>
    <property type="match status" value="1"/>
</dbReference>
<name>A0A2U3KS45_9BACT</name>
<dbReference type="OrthoDB" id="9782828at2"/>
<dbReference type="AlphaFoldDB" id="A0A2U3KS45"/>
<evidence type="ECO:0000256" key="3">
    <source>
        <dbReference type="ARBA" id="ARBA00023270"/>
    </source>
</evidence>
<dbReference type="InterPro" id="IPR013785">
    <property type="entry name" value="Aldolase_TIM"/>
</dbReference>
<sequence length="358" mass="38378">MLLHGIFPPITTPFYPDGNVYFKKLEANVERYSRTPVAGIVVLGSTGEAILLSDQERRDVLKSARQAAAPNKVLVAGTGIESAVETLRLTEYAAELGYDVAMVRTPHYYKKQMAPANILAFYRTVADRSPLPVIIYNFPQATGYDIPSEVVIALAEHPNLIGIKESSGDVEKVRQMVEGARHIKRSATVTETFDAVTPRMLAAASAGTTSEGGELVPVGALSGSADAKPSSLSVTVVGKIKTRQKEIGFQVLVGAAQKLQPSLDAGAVGAILAFACPSPTACYEIYAAWKEGDANLARLKQERIAKVAQRVVSDLGVPGVKYGMDFNGYYGGPARLPFLPLTADLKSEIERLLADVRN</sequence>
<dbReference type="EMBL" id="OMOD01000140">
    <property type="protein sequence ID" value="SPF42471.1"/>
    <property type="molecule type" value="Genomic_DNA"/>
</dbReference>
<keyword evidence="3" id="KW-0704">Schiff base</keyword>
<evidence type="ECO:0000313" key="4">
    <source>
        <dbReference type="EMBL" id="SPF42471.1"/>
    </source>
</evidence>
<accession>A0A2U3KS45</accession>
<dbReference type="PROSITE" id="PS00666">
    <property type="entry name" value="DHDPS_2"/>
    <property type="match status" value="1"/>
</dbReference>
<proteinExistence type="inferred from homology"/>
<keyword evidence="2" id="KW-0456">Lyase</keyword>
<dbReference type="Proteomes" id="UP000238701">
    <property type="component" value="Unassembled WGS sequence"/>
</dbReference>
<dbReference type="PRINTS" id="PR00146">
    <property type="entry name" value="DHPICSNTHASE"/>
</dbReference>
<evidence type="ECO:0000256" key="2">
    <source>
        <dbReference type="ARBA" id="ARBA00023239"/>
    </source>
</evidence>
<dbReference type="SMART" id="SM01130">
    <property type="entry name" value="DHDPS"/>
    <property type="match status" value="1"/>
</dbReference>
<dbReference type="GO" id="GO:0008840">
    <property type="term" value="F:4-hydroxy-tetrahydrodipicolinate synthase activity"/>
    <property type="evidence" value="ECO:0007669"/>
    <property type="project" value="TreeGrafter"/>
</dbReference>
<dbReference type="InterPro" id="IPR020624">
    <property type="entry name" value="Schiff_base-form_aldolases_CS"/>
</dbReference>
<dbReference type="SUPFAM" id="SSF51569">
    <property type="entry name" value="Aldolase"/>
    <property type="match status" value="2"/>
</dbReference>
<organism evidence="4 5">
    <name type="scientific">Candidatus Sulfotelmatobacter kueseliae</name>
    <dbReference type="NCBI Taxonomy" id="2042962"/>
    <lineage>
        <taxon>Bacteria</taxon>
        <taxon>Pseudomonadati</taxon>
        <taxon>Acidobacteriota</taxon>
        <taxon>Terriglobia</taxon>
        <taxon>Terriglobales</taxon>
        <taxon>Candidatus Korobacteraceae</taxon>
        <taxon>Candidatus Sulfotelmatobacter</taxon>
    </lineage>
</organism>
<comment type="similarity">
    <text evidence="1">Belongs to the DapA family.</text>
</comment>
<protein>
    <submittedName>
        <fullName evidence="4">Dihydrodipicolinate synthetase</fullName>
    </submittedName>
</protein>
<dbReference type="InterPro" id="IPR002220">
    <property type="entry name" value="DapA-like"/>
</dbReference>
<dbReference type="PANTHER" id="PTHR12128">
    <property type="entry name" value="DIHYDRODIPICOLINATE SYNTHASE"/>
    <property type="match status" value="1"/>
</dbReference>
<dbReference type="Pfam" id="PF00701">
    <property type="entry name" value="DHDPS"/>
    <property type="match status" value="2"/>
</dbReference>
<dbReference type="InterPro" id="IPR020625">
    <property type="entry name" value="Schiff_base-form_aldolases_AS"/>
</dbReference>
<dbReference type="PROSITE" id="PS00665">
    <property type="entry name" value="DHDPS_1"/>
    <property type="match status" value="1"/>
</dbReference>
<dbReference type="CDD" id="cd00408">
    <property type="entry name" value="DHDPS-like"/>
    <property type="match status" value="1"/>
</dbReference>
<evidence type="ECO:0000313" key="5">
    <source>
        <dbReference type="Proteomes" id="UP000238701"/>
    </source>
</evidence>
<dbReference type="Gene3D" id="3.20.20.70">
    <property type="entry name" value="Aldolase class I"/>
    <property type="match status" value="1"/>
</dbReference>
<reference evidence="5" key="1">
    <citation type="submission" date="2018-02" db="EMBL/GenBank/DDBJ databases">
        <authorList>
            <person name="Hausmann B."/>
        </authorList>
    </citation>
    <scope>NUCLEOTIDE SEQUENCE [LARGE SCALE GENOMIC DNA]</scope>
    <source>
        <strain evidence="5">Peat soil MAG SbA1</strain>
    </source>
</reference>